<dbReference type="EMBL" id="FPIY01000003">
    <property type="protein sequence ID" value="SFW57266.1"/>
    <property type="molecule type" value="Genomic_DNA"/>
</dbReference>
<keyword evidence="3" id="KW-1185">Reference proteome</keyword>
<reference evidence="3" key="1">
    <citation type="submission" date="2016-11" db="EMBL/GenBank/DDBJ databases">
        <authorList>
            <person name="Varghese N."/>
            <person name="Submissions S."/>
        </authorList>
    </citation>
    <scope>NUCLEOTIDE SEQUENCE [LARGE SCALE GENOMIC DNA]</scope>
    <source>
        <strain evidence="3">DSM 24786</strain>
    </source>
</reference>
<dbReference type="GO" id="GO:0042834">
    <property type="term" value="F:peptidoglycan binding"/>
    <property type="evidence" value="ECO:0007669"/>
    <property type="project" value="InterPro"/>
</dbReference>
<dbReference type="Gene3D" id="3.30.70.1070">
    <property type="entry name" value="Sporulation related repeat"/>
    <property type="match status" value="1"/>
</dbReference>
<dbReference type="PROSITE" id="PS51724">
    <property type="entry name" value="SPOR"/>
    <property type="match status" value="1"/>
</dbReference>
<dbReference type="Proteomes" id="UP000183257">
    <property type="component" value="Unassembled WGS sequence"/>
</dbReference>
<dbReference type="STRING" id="76595.SAMN05660313_02569"/>
<accession>A0A1K1QBD7</accession>
<dbReference type="InterPro" id="IPR041268">
    <property type="entry name" value="HU-CCDC81_bac_2"/>
</dbReference>
<dbReference type="SUPFAM" id="SSF110997">
    <property type="entry name" value="Sporulation related repeat"/>
    <property type="match status" value="1"/>
</dbReference>
<dbReference type="RefSeq" id="WP_072304193.1">
    <property type="nucleotide sequence ID" value="NZ_FPIY01000003.1"/>
</dbReference>
<sequence length="315" mass="35479">MRTEHYIEELLYRYNCVVIPAFGAFLTQKRAAQLDENTNTFTPPSKVVSFNQQVKSNDGLLVTYIATAEKSTYEVVLEELTKEVEHWNRMLKLGQKIKFGSVGELSLNQDDKIEFIPANKVNYLTTSFGLSSVVASPVTREVLKEEVVTLEQEVPFIITPERRRETTFRPLLKYAAVALLAISTGLTGLRYYNTTVAMQEIAQQEAQEQISRSIQEATFFNTAPLELPSLSLDIIAKPASQEHFVIAGAFRIEKNANRKIEELKKEGYNASYAGVNKYGLHQVAYASFSEVNEGLKFLNKIKTTVSADAWMLSVK</sequence>
<evidence type="ECO:0000313" key="2">
    <source>
        <dbReference type="EMBL" id="SFW57266.1"/>
    </source>
</evidence>
<evidence type="ECO:0000259" key="1">
    <source>
        <dbReference type="PROSITE" id="PS51724"/>
    </source>
</evidence>
<dbReference type="InterPro" id="IPR007730">
    <property type="entry name" value="SPOR-like_dom"/>
</dbReference>
<evidence type="ECO:0000313" key="3">
    <source>
        <dbReference type="Proteomes" id="UP000183257"/>
    </source>
</evidence>
<name>A0A1K1QBD7_9FLAO</name>
<dbReference type="InterPro" id="IPR036680">
    <property type="entry name" value="SPOR-like_sf"/>
</dbReference>
<gene>
    <name evidence="2" type="ORF">SAMN05660313_02569</name>
</gene>
<organism evidence="2 3">
    <name type="scientific">Cellulophaga fucicola</name>
    <dbReference type="NCBI Taxonomy" id="76595"/>
    <lineage>
        <taxon>Bacteria</taxon>
        <taxon>Pseudomonadati</taxon>
        <taxon>Bacteroidota</taxon>
        <taxon>Flavobacteriia</taxon>
        <taxon>Flavobacteriales</taxon>
        <taxon>Flavobacteriaceae</taxon>
        <taxon>Cellulophaga</taxon>
    </lineage>
</organism>
<dbReference type="Pfam" id="PF18174">
    <property type="entry name" value="HU-CCDC81_bac_1"/>
    <property type="match status" value="1"/>
</dbReference>
<dbReference type="AlphaFoldDB" id="A0A1K1QBD7"/>
<dbReference type="Pfam" id="PF18175">
    <property type="entry name" value="HU-CCDC81_bac_2"/>
    <property type="match status" value="1"/>
</dbReference>
<dbReference type="OrthoDB" id="653949at2"/>
<protein>
    <recommendedName>
        <fullName evidence="1">SPOR domain-containing protein</fullName>
    </recommendedName>
</protein>
<dbReference type="InterPro" id="IPR040495">
    <property type="entry name" value="HU-CCDC81_bac_1"/>
</dbReference>
<proteinExistence type="predicted"/>
<feature type="domain" description="SPOR" evidence="1">
    <location>
        <begin position="237"/>
        <end position="314"/>
    </location>
</feature>